<evidence type="ECO:0000256" key="1">
    <source>
        <dbReference type="SAM" id="MobiDB-lite"/>
    </source>
</evidence>
<evidence type="ECO:0000313" key="3">
    <source>
        <dbReference type="Proteomes" id="UP001500460"/>
    </source>
</evidence>
<accession>A0ABP5WF90</accession>
<name>A0ABP5WF90_9ACTN</name>
<comment type="caution">
    <text evidence="2">The sequence shown here is derived from an EMBL/GenBank/DDBJ whole genome shotgun (WGS) entry which is preliminary data.</text>
</comment>
<feature type="region of interest" description="Disordered" evidence="1">
    <location>
        <begin position="87"/>
        <end position="107"/>
    </location>
</feature>
<feature type="region of interest" description="Disordered" evidence="1">
    <location>
        <begin position="1"/>
        <end position="21"/>
    </location>
</feature>
<dbReference type="EMBL" id="BAAATK010000004">
    <property type="protein sequence ID" value="GAA2424939.1"/>
    <property type="molecule type" value="Genomic_DNA"/>
</dbReference>
<sequence length="107" mass="11135">MADVVHRSSGKGEVVEAGDAEHGVVDAVASEAAVAEADYAAAFALVTRQRLRTPTTTDDLATDAASQDPADRLAHFADAGLLDTDAEIFGDHRSRPAPSEPLGRPKP</sequence>
<protein>
    <submittedName>
        <fullName evidence="2">Uncharacterized protein</fullName>
    </submittedName>
</protein>
<keyword evidence="3" id="KW-1185">Reference proteome</keyword>
<organism evidence="2 3">
    <name type="scientific">Streptomyces glaucus</name>
    <dbReference type="NCBI Taxonomy" id="284029"/>
    <lineage>
        <taxon>Bacteria</taxon>
        <taxon>Bacillati</taxon>
        <taxon>Actinomycetota</taxon>
        <taxon>Actinomycetes</taxon>
        <taxon>Kitasatosporales</taxon>
        <taxon>Streptomycetaceae</taxon>
        <taxon>Streptomyces</taxon>
    </lineage>
</organism>
<evidence type="ECO:0000313" key="2">
    <source>
        <dbReference type="EMBL" id="GAA2424939.1"/>
    </source>
</evidence>
<reference evidence="3" key="1">
    <citation type="journal article" date="2019" name="Int. J. Syst. Evol. Microbiol.">
        <title>The Global Catalogue of Microorganisms (GCM) 10K type strain sequencing project: providing services to taxonomists for standard genome sequencing and annotation.</title>
        <authorList>
            <consortium name="The Broad Institute Genomics Platform"/>
            <consortium name="The Broad Institute Genome Sequencing Center for Infectious Disease"/>
            <person name="Wu L."/>
            <person name="Ma J."/>
        </authorList>
    </citation>
    <scope>NUCLEOTIDE SEQUENCE [LARGE SCALE GENOMIC DNA]</scope>
    <source>
        <strain evidence="3">JCM 6922</strain>
    </source>
</reference>
<dbReference type="Proteomes" id="UP001500460">
    <property type="component" value="Unassembled WGS sequence"/>
</dbReference>
<proteinExistence type="predicted"/>
<gene>
    <name evidence="2" type="ORF">GCM10010421_09480</name>
</gene>